<evidence type="ECO:0000313" key="12">
    <source>
        <dbReference type="EMBL" id="KAF7400470.1"/>
    </source>
</evidence>
<evidence type="ECO:0000256" key="6">
    <source>
        <dbReference type="ARBA" id="ARBA00022946"/>
    </source>
</evidence>
<comment type="subcellular location">
    <subcellularLocation>
        <location evidence="2">Mitochondrion</location>
    </subcellularLocation>
</comment>
<dbReference type="InterPro" id="IPR013786">
    <property type="entry name" value="AcylCoA_DH/ox_N"/>
</dbReference>
<dbReference type="GO" id="GO:0006631">
    <property type="term" value="P:fatty acid metabolic process"/>
    <property type="evidence" value="ECO:0007669"/>
    <property type="project" value="UniProtKB-ARBA"/>
</dbReference>
<dbReference type="InterPro" id="IPR046373">
    <property type="entry name" value="Acyl-CoA_Oxase/DH_mid-dom_sf"/>
</dbReference>
<accession>A0A834N890</accession>
<comment type="caution">
    <text evidence="12">The sequence shown here is derived from an EMBL/GenBank/DDBJ whole genome shotgun (WGS) entry which is preliminary data.</text>
</comment>
<reference evidence="12" key="1">
    <citation type="journal article" date="2020" name="G3 (Bethesda)">
        <title>High-Quality Assemblies for Three Invasive Social Wasps from the &lt;i&gt;Vespula&lt;/i&gt; Genus.</title>
        <authorList>
            <person name="Harrop T.W.R."/>
            <person name="Guhlin J."/>
            <person name="McLaughlin G.M."/>
            <person name="Permina E."/>
            <person name="Stockwell P."/>
            <person name="Gilligan J."/>
            <person name="Le Lec M.F."/>
            <person name="Gruber M.A.M."/>
            <person name="Quinn O."/>
            <person name="Lovegrove M."/>
            <person name="Duncan E.J."/>
            <person name="Remnant E.J."/>
            <person name="Van Eeckhoven J."/>
            <person name="Graham B."/>
            <person name="Knapp R.A."/>
            <person name="Langford K.W."/>
            <person name="Kronenberg Z."/>
            <person name="Press M.O."/>
            <person name="Eacker S.M."/>
            <person name="Wilson-Rankin E.E."/>
            <person name="Purcell J."/>
            <person name="Lester P.J."/>
            <person name="Dearden P.K."/>
        </authorList>
    </citation>
    <scope>NUCLEOTIDE SEQUENCE</scope>
    <source>
        <strain evidence="12">Marl-1</strain>
    </source>
</reference>
<keyword evidence="13" id="KW-1185">Reference proteome</keyword>
<dbReference type="GO" id="GO:0005739">
    <property type="term" value="C:mitochondrion"/>
    <property type="evidence" value="ECO:0007669"/>
    <property type="project" value="UniProtKB-SubCell"/>
</dbReference>
<keyword evidence="6" id="KW-0809">Transit peptide</keyword>
<evidence type="ECO:0000256" key="1">
    <source>
        <dbReference type="ARBA" id="ARBA00001974"/>
    </source>
</evidence>
<evidence type="ECO:0008006" key="14">
    <source>
        <dbReference type="Google" id="ProtNLM"/>
    </source>
</evidence>
<feature type="domain" description="ACAD9/ACADV-like C-terminal" evidence="11">
    <location>
        <begin position="448"/>
        <end position="564"/>
    </location>
</feature>
<dbReference type="InterPro" id="IPR009100">
    <property type="entry name" value="AcylCoA_DH/oxidase_NM_dom_sf"/>
</dbReference>
<evidence type="ECO:0000256" key="7">
    <source>
        <dbReference type="ARBA" id="ARBA00023002"/>
    </source>
</evidence>
<evidence type="ECO:0000256" key="8">
    <source>
        <dbReference type="ARBA" id="ARBA00023128"/>
    </source>
</evidence>
<dbReference type="InterPro" id="IPR037069">
    <property type="entry name" value="AcylCoA_DH/ox_N_sf"/>
</dbReference>
<dbReference type="GO" id="GO:0050660">
    <property type="term" value="F:flavin adenine dinucleotide binding"/>
    <property type="evidence" value="ECO:0007669"/>
    <property type="project" value="InterPro"/>
</dbReference>
<sequence length="574" mass="65265">MLTRKICHNGSRYIPTSIYMSKRSIQNIGEIEVFEDKTRLSAHKKKLEQRPPFLKNLFVGKFDFEFMAFPQPQSSERYKQFFEWIKPLENYVASVNSSEMSTKEAFQKLKELDILRAKIDAKYDGLNMSEAETLKILETLGSIPWLATSLIKNNIIPIDLISTFGNEAQKENYLPRIGNGELLPTICITEVMSGPNMKNIETKISLSDCVIAQSEEKKFSSNLSLSGFIVESNYGGITCSNIIHTIGEMGNGNAILSNVYAPGNNRVAGEAIGILRHFMSLLNKNILGRKHLDKCMHEFEAVQEVVGLITCSLYCMESVALFTSATNDLYENQDLELEKAVTETYCANECIKRIYEGMQVIGIESYMKDNPYMKVYNDALGLSLFDGSAIDEKIYIALLGLQYVGINIHEDIIKARNHLLNPIHFLKQIFSKKKINLYLFEYTHLSFKMACTLIEQCLQTLVDISTMLLEIYGTEISSKQIILQKLADITIQLYVTIAVVTRASRSYCTGIRNAEQERYIAMYVAQQAFKKVELLKDNIINNELIQHERTLGKVSESAFQHKGYMCEHPLKRNC</sequence>
<proteinExistence type="inferred from homology"/>
<evidence type="ECO:0000259" key="10">
    <source>
        <dbReference type="Pfam" id="PF02771"/>
    </source>
</evidence>
<keyword evidence="7" id="KW-0560">Oxidoreductase</keyword>
<evidence type="ECO:0000256" key="2">
    <source>
        <dbReference type="ARBA" id="ARBA00004173"/>
    </source>
</evidence>
<dbReference type="AlphaFoldDB" id="A0A834N890"/>
<dbReference type="Gene3D" id="1.20.140.10">
    <property type="entry name" value="Butyryl-CoA Dehydrogenase, subunit A, domain 3"/>
    <property type="match status" value="2"/>
</dbReference>
<evidence type="ECO:0000256" key="5">
    <source>
        <dbReference type="ARBA" id="ARBA00022827"/>
    </source>
</evidence>
<organism evidence="12 13">
    <name type="scientific">Vespula vulgaris</name>
    <name type="common">Yellow jacket</name>
    <name type="synonym">Wasp</name>
    <dbReference type="NCBI Taxonomy" id="7454"/>
    <lineage>
        <taxon>Eukaryota</taxon>
        <taxon>Metazoa</taxon>
        <taxon>Ecdysozoa</taxon>
        <taxon>Arthropoda</taxon>
        <taxon>Hexapoda</taxon>
        <taxon>Insecta</taxon>
        <taxon>Pterygota</taxon>
        <taxon>Neoptera</taxon>
        <taxon>Endopterygota</taxon>
        <taxon>Hymenoptera</taxon>
        <taxon>Apocrita</taxon>
        <taxon>Aculeata</taxon>
        <taxon>Vespoidea</taxon>
        <taxon>Vespidae</taxon>
        <taxon>Vespinae</taxon>
        <taxon>Vespula</taxon>
    </lineage>
</organism>
<dbReference type="Proteomes" id="UP000614350">
    <property type="component" value="Unassembled WGS sequence"/>
</dbReference>
<protein>
    <recommendedName>
        <fullName evidence="14">Acyl-CoA dehydrogenase family member 9, mitochondrial</fullName>
    </recommendedName>
</protein>
<dbReference type="Pfam" id="PF02771">
    <property type="entry name" value="Acyl-CoA_dh_N"/>
    <property type="match status" value="1"/>
</dbReference>
<comment type="similarity">
    <text evidence="3">Belongs to the acyl-CoA dehydrogenase family.</text>
</comment>
<keyword evidence="8" id="KW-0496">Mitochondrion</keyword>
<dbReference type="Gene3D" id="2.40.110.10">
    <property type="entry name" value="Butyryl-CoA Dehydrogenase, subunit A, domain 2"/>
    <property type="match status" value="1"/>
</dbReference>
<dbReference type="SUPFAM" id="SSF47203">
    <property type="entry name" value="Acyl-CoA dehydrogenase C-terminal domain-like"/>
    <property type="match status" value="1"/>
</dbReference>
<dbReference type="EMBL" id="JACSEA010000005">
    <property type="protein sequence ID" value="KAF7400470.1"/>
    <property type="molecule type" value="Genomic_DNA"/>
</dbReference>
<dbReference type="PANTHER" id="PTHR43884:SF9">
    <property type="entry name" value="COMPLEX I ASSEMBLY FACTOR ACAD9, MITOCHONDRIAL"/>
    <property type="match status" value="1"/>
</dbReference>
<evidence type="ECO:0000256" key="3">
    <source>
        <dbReference type="ARBA" id="ARBA00009347"/>
    </source>
</evidence>
<keyword evidence="4" id="KW-0285">Flavoprotein</keyword>
<gene>
    <name evidence="12" type="ORF">HZH66_005654</name>
</gene>
<dbReference type="Pfam" id="PF00441">
    <property type="entry name" value="Acyl-CoA_dh_1"/>
    <property type="match status" value="1"/>
</dbReference>
<dbReference type="Pfam" id="PF21343">
    <property type="entry name" value="ACAD9-ACADV_C"/>
    <property type="match status" value="1"/>
</dbReference>
<name>A0A834N890_VESVU</name>
<dbReference type="GO" id="GO:0003995">
    <property type="term" value="F:acyl-CoA dehydrogenase activity"/>
    <property type="evidence" value="ECO:0007669"/>
    <property type="project" value="TreeGrafter"/>
</dbReference>
<dbReference type="Gene3D" id="1.10.540.10">
    <property type="entry name" value="Acyl-CoA dehydrogenase/oxidase, N-terminal domain"/>
    <property type="match status" value="1"/>
</dbReference>
<feature type="domain" description="Acyl-CoA dehydrogenase/oxidase C-terminal" evidence="9">
    <location>
        <begin position="267"/>
        <end position="388"/>
    </location>
</feature>
<evidence type="ECO:0000259" key="9">
    <source>
        <dbReference type="Pfam" id="PF00441"/>
    </source>
</evidence>
<keyword evidence="5" id="KW-0274">FAD</keyword>
<evidence type="ECO:0000313" key="13">
    <source>
        <dbReference type="Proteomes" id="UP000614350"/>
    </source>
</evidence>
<dbReference type="InterPro" id="IPR036250">
    <property type="entry name" value="AcylCo_DH-like_C"/>
</dbReference>
<feature type="domain" description="Acyl-CoA dehydrogenase/oxidase N-terminal" evidence="10">
    <location>
        <begin position="89"/>
        <end position="181"/>
    </location>
</feature>
<comment type="cofactor">
    <cofactor evidence="1">
        <name>FAD</name>
        <dbReference type="ChEBI" id="CHEBI:57692"/>
    </cofactor>
</comment>
<dbReference type="InterPro" id="IPR049448">
    <property type="entry name" value="ACAD9/ACADV-like_C"/>
</dbReference>
<evidence type="ECO:0000259" key="11">
    <source>
        <dbReference type="Pfam" id="PF21343"/>
    </source>
</evidence>
<dbReference type="SUPFAM" id="SSF56645">
    <property type="entry name" value="Acyl-CoA dehydrogenase NM domain-like"/>
    <property type="match status" value="1"/>
</dbReference>
<evidence type="ECO:0000256" key="4">
    <source>
        <dbReference type="ARBA" id="ARBA00022630"/>
    </source>
</evidence>
<dbReference type="InterPro" id="IPR009075">
    <property type="entry name" value="AcylCo_DH/oxidase_C"/>
</dbReference>
<dbReference type="PANTHER" id="PTHR43884">
    <property type="entry name" value="ACYL-COA DEHYDROGENASE"/>
    <property type="match status" value="1"/>
</dbReference>